<dbReference type="Proteomes" id="UP000287394">
    <property type="component" value="Chromosome"/>
</dbReference>
<dbReference type="GO" id="GO:0006355">
    <property type="term" value="P:regulation of DNA-templated transcription"/>
    <property type="evidence" value="ECO:0007669"/>
    <property type="project" value="InterPro"/>
</dbReference>
<evidence type="ECO:0000313" key="2">
    <source>
        <dbReference type="EMBL" id="BDI30142.1"/>
    </source>
</evidence>
<dbReference type="SUPFAM" id="SSF55785">
    <property type="entry name" value="PYP-like sensor domain (PAS domain)"/>
    <property type="match status" value="1"/>
</dbReference>
<keyword evidence="3" id="KW-1185">Reference proteome</keyword>
<reference evidence="2 3" key="1">
    <citation type="journal article" date="2019" name="Int. J. Syst. Evol. Microbiol.">
        <title>Capsulimonas corticalis gen. nov., sp. nov., an aerobic capsulated bacterium, of a novel bacterial order, Capsulimonadales ord. nov., of the class Armatimonadia of the phylum Armatimonadetes.</title>
        <authorList>
            <person name="Li J."/>
            <person name="Kudo C."/>
            <person name="Tonouchi A."/>
        </authorList>
    </citation>
    <scope>NUCLEOTIDE SEQUENCE [LARGE SCALE GENOMIC DNA]</scope>
    <source>
        <strain evidence="2 3">AX-7</strain>
    </source>
</reference>
<sequence>MRQAQGQPLSPERAVLIEAFHEVEATLEELSVVEEELRRQNEELADARGVIEAERQRYRHLFDFAPNGYLVTDASGLILEANHAVSIMLNIAPRNLQRKPLATYLNLGDKGVLYQRLNALESGEQRVDFDVQVTPRGGAAFDVSIAASPGPQDAFGAPTFLWVLQDITERKRIAAKLAAGAAETEQRAARQTTQLSAAYEHPRRFAETLQLVRASHLPIDDPALQLYSGAEAAPEEAQAGGVFSDAFPLDGRVALLAGEVVVDDGVGNGLAAAVYASHVRFLLRAFLNQGMDGGLALSQLSDSIETARSRGDWSANTAVSLSLVVAEKSSHRIQVFSAGTETFLLRPSGAADAIPCQGAILGVSPGARYEPVTDTLAHGDMAVLATSGFTQARRTGNPLEMEGLARLAQQAVSDGDGLDIIGSAIQRGLREYAGGQLHHDACILIARRV</sequence>
<evidence type="ECO:0000313" key="3">
    <source>
        <dbReference type="Proteomes" id="UP000287394"/>
    </source>
</evidence>
<name>A0A402D276_9BACT</name>
<dbReference type="InterPro" id="IPR052016">
    <property type="entry name" value="Bact_Sigma-Reg"/>
</dbReference>
<dbReference type="Gene3D" id="3.60.40.10">
    <property type="entry name" value="PPM-type phosphatase domain"/>
    <property type="match status" value="1"/>
</dbReference>
<keyword evidence="1" id="KW-0378">Hydrolase</keyword>
<dbReference type="InterPro" id="IPR013767">
    <property type="entry name" value="PAS_fold"/>
</dbReference>
<dbReference type="PANTHER" id="PTHR43156:SF2">
    <property type="entry name" value="STAGE II SPORULATION PROTEIN E"/>
    <property type="match status" value="1"/>
</dbReference>
<dbReference type="CDD" id="cd00130">
    <property type="entry name" value="PAS"/>
    <property type="match status" value="1"/>
</dbReference>
<accession>A0A402D276</accession>
<dbReference type="SMART" id="SM00331">
    <property type="entry name" value="PP2C_SIG"/>
    <property type="match status" value="1"/>
</dbReference>
<dbReference type="Pfam" id="PF00989">
    <property type="entry name" value="PAS"/>
    <property type="match status" value="1"/>
</dbReference>
<dbReference type="KEGG" id="ccot:CCAX7_21930"/>
<gene>
    <name evidence="2" type="ORF">CCAX7_21930</name>
</gene>
<dbReference type="InterPro" id="IPR001932">
    <property type="entry name" value="PPM-type_phosphatase-like_dom"/>
</dbReference>
<dbReference type="PANTHER" id="PTHR43156">
    <property type="entry name" value="STAGE II SPORULATION PROTEIN E-RELATED"/>
    <property type="match status" value="1"/>
</dbReference>
<proteinExistence type="predicted"/>
<organism evidence="2 3">
    <name type="scientific">Capsulimonas corticalis</name>
    <dbReference type="NCBI Taxonomy" id="2219043"/>
    <lineage>
        <taxon>Bacteria</taxon>
        <taxon>Bacillati</taxon>
        <taxon>Armatimonadota</taxon>
        <taxon>Armatimonadia</taxon>
        <taxon>Capsulimonadales</taxon>
        <taxon>Capsulimonadaceae</taxon>
        <taxon>Capsulimonas</taxon>
    </lineage>
</organism>
<dbReference type="PROSITE" id="PS50113">
    <property type="entry name" value="PAC"/>
    <property type="match status" value="1"/>
</dbReference>
<dbReference type="InterPro" id="IPR036457">
    <property type="entry name" value="PPM-type-like_dom_sf"/>
</dbReference>
<protein>
    <submittedName>
        <fullName evidence="2">Uncharacterized protein</fullName>
    </submittedName>
</protein>
<dbReference type="SMART" id="SM00091">
    <property type="entry name" value="PAS"/>
    <property type="match status" value="1"/>
</dbReference>
<dbReference type="AlphaFoldDB" id="A0A402D276"/>
<dbReference type="EMBL" id="AP025739">
    <property type="protein sequence ID" value="BDI30142.1"/>
    <property type="molecule type" value="Genomic_DNA"/>
</dbReference>
<dbReference type="Pfam" id="PF07228">
    <property type="entry name" value="SpoIIE"/>
    <property type="match status" value="1"/>
</dbReference>
<evidence type="ECO:0000256" key="1">
    <source>
        <dbReference type="ARBA" id="ARBA00022801"/>
    </source>
</evidence>
<dbReference type="PROSITE" id="PS50112">
    <property type="entry name" value="PAS"/>
    <property type="match status" value="1"/>
</dbReference>
<dbReference type="InterPro" id="IPR035965">
    <property type="entry name" value="PAS-like_dom_sf"/>
</dbReference>
<dbReference type="Gene3D" id="3.30.450.20">
    <property type="entry name" value="PAS domain"/>
    <property type="match status" value="1"/>
</dbReference>
<dbReference type="NCBIfam" id="TIGR00229">
    <property type="entry name" value="sensory_box"/>
    <property type="match status" value="1"/>
</dbReference>
<dbReference type="GO" id="GO:0016791">
    <property type="term" value="F:phosphatase activity"/>
    <property type="evidence" value="ECO:0007669"/>
    <property type="project" value="TreeGrafter"/>
</dbReference>
<dbReference type="InterPro" id="IPR000014">
    <property type="entry name" value="PAS"/>
</dbReference>
<dbReference type="InterPro" id="IPR000700">
    <property type="entry name" value="PAS-assoc_C"/>
</dbReference>